<dbReference type="AlphaFoldDB" id="A0A1N6RNV8"/>
<evidence type="ECO:0000256" key="3">
    <source>
        <dbReference type="ARBA" id="ARBA00023002"/>
    </source>
</evidence>
<evidence type="ECO:0000313" key="8">
    <source>
        <dbReference type="EMBL" id="SIQ30386.1"/>
    </source>
</evidence>
<dbReference type="EMBL" id="FTNI01000001">
    <property type="protein sequence ID" value="SIQ30386.1"/>
    <property type="molecule type" value="Genomic_DNA"/>
</dbReference>
<dbReference type="InterPro" id="IPR036249">
    <property type="entry name" value="Thioredoxin-like_sf"/>
</dbReference>
<evidence type="ECO:0000259" key="7">
    <source>
        <dbReference type="Pfam" id="PF13462"/>
    </source>
</evidence>
<dbReference type="STRING" id="58117.SAMN05421833_101452"/>
<evidence type="ECO:0000256" key="2">
    <source>
        <dbReference type="ARBA" id="ARBA00022729"/>
    </source>
</evidence>
<keyword evidence="4" id="KW-1015">Disulfide bond</keyword>
<dbReference type="Gene3D" id="3.40.30.10">
    <property type="entry name" value="Glutaredoxin"/>
    <property type="match status" value="1"/>
</dbReference>
<keyword evidence="6" id="KW-1133">Transmembrane helix</keyword>
<sequence>MSKRTSEAARARIAAQRDALRKQERRKRITMIVTIAVIVVIAAAFTVWSVRQGAAEEASGGVAPVTVEKDGTVVMAQAGVTKPVVDVFEDFQCPACKQFEETSGSTLKNLAAEGKAKVVYHPITIFTQEPTKSNSLRAASAARCITDGRQWLAFHDLLYKNQPSETVSGFSADELIKWGKQAGVTAEDFDNCVRQQRNVAAHQQFSSQTMTAQKLQGTPTIKVDGKELDSNVAFVPSSLRDAVESAGK</sequence>
<gene>
    <name evidence="8" type="ORF">SAMN05421833_101452</name>
</gene>
<keyword evidence="9" id="KW-1185">Reference proteome</keyword>
<evidence type="ECO:0000256" key="6">
    <source>
        <dbReference type="SAM" id="Phobius"/>
    </source>
</evidence>
<evidence type="ECO:0000313" key="9">
    <source>
        <dbReference type="Proteomes" id="UP000186096"/>
    </source>
</evidence>
<dbReference type="Pfam" id="PF13462">
    <property type="entry name" value="Thioredoxin_4"/>
    <property type="match status" value="1"/>
</dbReference>
<keyword evidence="8" id="KW-0413">Isomerase</keyword>
<name>A0A1N6RNV8_9ACTN</name>
<feature type="domain" description="Thioredoxin-like fold" evidence="7">
    <location>
        <begin position="82"/>
        <end position="232"/>
    </location>
</feature>
<dbReference type="InterPro" id="IPR012336">
    <property type="entry name" value="Thioredoxin-like_fold"/>
</dbReference>
<keyword evidence="6" id="KW-0812">Transmembrane</keyword>
<dbReference type="Proteomes" id="UP000186096">
    <property type="component" value="Unassembled WGS sequence"/>
</dbReference>
<keyword evidence="6" id="KW-0472">Membrane</keyword>
<dbReference type="GO" id="GO:0016491">
    <property type="term" value="F:oxidoreductase activity"/>
    <property type="evidence" value="ECO:0007669"/>
    <property type="project" value="UniProtKB-KW"/>
</dbReference>
<comment type="similarity">
    <text evidence="1">Belongs to the thioredoxin family. DsbA subfamily.</text>
</comment>
<evidence type="ECO:0000256" key="1">
    <source>
        <dbReference type="ARBA" id="ARBA00005791"/>
    </source>
</evidence>
<feature type="transmembrane region" description="Helical" evidence="6">
    <location>
        <begin position="29"/>
        <end position="50"/>
    </location>
</feature>
<dbReference type="SUPFAM" id="SSF52833">
    <property type="entry name" value="Thioredoxin-like"/>
    <property type="match status" value="1"/>
</dbReference>
<keyword evidence="2" id="KW-0732">Signal</keyword>
<dbReference type="PANTHER" id="PTHR13887:SF14">
    <property type="entry name" value="DISULFIDE BOND FORMATION PROTEIN D"/>
    <property type="match status" value="1"/>
</dbReference>
<dbReference type="RefSeq" id="WP_076432251.1">
    <property type="nucleotide sequence ID" value="NZ_FTNI01000001.1"/>
</dbReference>
<dbReference type="GO" id="GO:0016853">
    <property type="term" value="F:isomerase activity"/>
    <property type="evidence" value="ECO:0007669"/>
    <property type="project" value="UniProtKB-KW"/>
</dbReference>
<accession>A0A1N6RNV8</accession>
<dbReference type="PANTHER" id="PTHR13887">
    <property type="entry name" value="GLUTATHIONE S-TRANSFERASE KAPPA"/>
    <property type="match status" value="1"/>
</dbReference>
<keyword evidence="5" id="KW-0676">Redox-active center</keyword>
<proteinExistence type="inferred from homology"/>
<reference evidence="9" key="1">
    <citation type="submission" date="2017-01" db="EMBL/GenBank/DDBJ databases">
        <authorList>
            <person name="Varghese N."/>
            <person name="Submissions S."/>
        </authorList>
    </citation>
    <scope>NUCLEOTIDE SEQUENCE [LARGE SCALE GENOMIC DNA]</scope>
    <source>
        <strain evidence="9">ATCC 12950</strain>
    </source>
</reference>
<organism evidence="8 9">
    <name type="scientific">Microbispora rosea</name>
    <dbReference type="NCBI Taxonomy" id="58117"/>
    <lineage>
        <taxon>Bacteria</taxon>
        <taxon>Bacillati</taxon>
        <taxon>Actinomycetota</taxon>
        <taxon>Actinomycetes</taxon>
        <taxon>Streptosporangiales</taxon>
        <taxon>Streptosporangiaceae</taxon>
        <taxon>Microbispora</taxon>
    </lineage>
</organism>
<evidence type="ECO:0000256" key="4">
    <source>
        <dbReference type="ARBA" id="ARBA00023157"/>
    </source>
</evidence>
<keyword evidence="3" id="KW-0560">Oxidoreductase</keyword>
<protein>
    <submittedName>
        <fullName evidence="8">Protein-disulfide isomerase</fullName>
    </submittedName>
</protein>
<evidence type="ECO:0000256" key="5">
    <source>
        <dbReference type="ARBA" id="ARBA00023284"/>
    </source>
</evidence>
<dbReference type="OrthoDB" id="4135024at2"/>
<dbReference type="CDD" id="cd02972">
    <property type="entry name" value="DsbA_family"/>
    <property type="match status" value="1"/>
</dbReference>